<evidence type="ECO:0000259" key="1">
    <source>
        <dbReference type="Pfam" id="PF11984"/>
    </source>
</evidence>
<gene>
    <name evidence="2" type="ORF">J3P46_08265</name>
</gene>
<dbReference type="Pfam" id="PF11984">
    <property type="entry name" value="DUF3485"/>
    <property type="match status" value="1"/>
</dbReference>
<dbReference type="RefSeq" id="WP_052140107.1">
    <property type="nucleotide sequence ID" value="NZ_CP048832.1"/>
</dbReference>
<dbReference type="InterPro" id="IPR054653">
    <property type="entry name" value="EpsI_type_B_pred"/>
</dbReference>
<dbReference type="AlphaFoldDB" id="A0AAJ4MVW7"/>
<evidence type="ECO:0000313" key="2">
    <source>
        <dbReference type="EMBL" id="QSX97897.1"/>
    </source>
</evidence>
<dbReference type="NCBIfam" id="NF045609">
    <property type="entry name" value="EpsI_type_B"/>
    <property type="match status" value="1"/>
</dbReference>
<proteinExistence type="predicted"/>
<reference evidence="2 3" key="1">
    <citation type="submission" date="2021-03" db="EMBL/GenBank/DDBJ databases">
        <title>Draft genome sequence of Janthinobacterium sp. strain PLB02 isolated from infected primmorphs (Lubomirskia baicalensis).</title>
        <authorList>
            <person name="Chernogor L.I."/>
            <person name="Belikov S.I."/>
            <person name="Petrushin I.S."/>
        </authorList>
    </citation>
    <scope>NUCLEOTIDE SEQUENCE [LARGE SCALE GENOMIC DNA]</scope>
    <source>
        <strain evidence="2 3">PLB02</strain>
    </source>
</reference>
<feature type="domain" description="Methanolan biosynthesis EpsI" evidence="1">
    <location>
        <begin position="16"/>
        <end position="222"/>
    </location>
</feature>
<dbReference type="NCBIfam" id="TIGR02914">
    <property type="entry name" value="EpsI_fam"/>
    <property type="match status" value="1"/>
</dbReference>
<evidence type="ECO:0000313" key="3">
    <source>
        <dbReference type="Proteomes" id="UP000662821"/>
    </source>
</evidence>
<accession>A0AAJ4MVW7</accession>
<dbReference type="Proteomes" id="UP000662821">
    <property type="component" value="Chromosome"/>
</dbReference>
<protein>
    <submittedName>
        <fullName evidence="2">EpsI family protein</fullName>
    </submittedName>
</protein>
<dbReference type="GeneID" id="56945278"/>
<sequence length="233" mass="25784">MNTHTQVSKSWISGVILGLCMLFALWLGQRATPTIRIADSRPKIMLETAIPAEFGDWQEDRTQISAVVNPTALAEINKIYNQTLTRTYVNRDGERIMLSIAYGTDQSDNLSVHFPEGCYGGQGFAVGATTHEPLETIAGSIPASRLVATLNNRNEPIIYWVVVGEKAVNDIWQMKKVKLAYALDGRIPDATLMRVSTITQDNARGFTLAQEFVNQMLSSMTPAHRRHFSGQGS</sequence>
<dbReference type="EMBL" id="CP071520">
    <property type="protein sequence ID" value="QSX97897.1"/>
    <property type="molecule type" value="Genomic_DNA"/>
</dbReference>
<organism evidence="2 3">
    <name type="scientific">Janthinobacterium lividum</name>
    <dbReference type="NCBI Taxonomy" id="29581"/>
    <lineage>
        <taxon>Bacteria</taxon>
        <taxon>Pseudomonadati</taxon>
        <taxon>Pseudomonadota</taxon>
        <taxon>Betaproteobacteria</taxon>
        <taxon>Burkholderiales</taxon>
        <taxon>Oxalobacteraceae</taxon>
        <taxon>Janthinobacterium</taxon>
    </lineage>
</organism>
<name>A0AAJ4MVW7_9BURK</name>
<dbReference type="InterPro" id="IPR014263">
    <property type="entry name" value="Methanolan_biosynth_EpsI"/>
</dbReference>